<accession>A0A4R6T017</accession>
<evidence type="ECO:0000313" key="4">
    <source>
        <dbReference type="Proteomes" id="UP000295620"/>
    </source>
</evidence>
<proteinExistence type="predicted"/>
<keyword evidence="4" id="KW-1185">Reference proteome</keyword>
<name>A0A4R6T017_9SPHI</name>
<keyword evidence="1" id="KW-0472">Membrane</keyword>
<comment type="caution">
    <text evidence="3">The sequence shown here is derived from an EMBL/GenBank/DDBJ whole genome shotgun (WGS) entry which is preliminary data.</text>
</comment>
<dbReference type="EMBL" id="SNYC01000003">
    <property type="protein sequence ID" value="TDQ11349.1"/>
    <property type="molecule type" value="Genomic_DNA"/>
</dbReference>
<keyword evidence="1" id="KW-1133">Transmembrane helix</keyword>
<dbReference type="RefSeq" id="WP_133574428.1">
    <property type="nucleotide sequence ID" value="NZ_SNYC01000003.1"/>
</dbReference>
<dbReference type="AlphaFoldDB" id="A0A4R6T017"/>
<sequence length="236" mass="26179">MIKSFTRLKPLNLLVVRIALIILPIALLVQSCKKQDEVVSNVALLSVVNTFPTLATFNLYLDDAKVNTAALPFGGVINYFEIVPKTYSAKLTIESSTASLFTKDIVLENQKIYSLFFINGTASPDYLLVEDDINGQLTEKAYIRFMNLSPDASALNLVEGTNIVIPNKTYKSTDAFIEIEPKTYIFEIKDRATSVTKATLKSMEIVKGKCYTIISRGYLTPGDIDQAFSGQVIINR</sequence>
<protein>
    <submittedName>
        <fullName evidence="3">Uncharacterized protein DUF4397</fullName>
    </submittedName>
</protein>
<evidence type="ECO:0000313" key="3">
    <source>
        <dbReference type="EMBL" id="TDQ11349.1"/>
    </source>
</evidence>
<evidence type="ECO:0000256" key="1">
    <source>
        <dbReference type="SAM" id="Phobius"/>
    </source>
</evidence>
<keyword evidence="1" id="KW-0812">Transmembrane</keyword>
<dbReference type="OrthoDB" id="9792011at2"/>
<dbReference type="Pfam" id="PF14344">
    <property type="entry name" value="DUF4397"/>
    <property type="match status" value="1"/>
</dbReference>
<gene>
    <name evidence="3" type="ORF">ATK78_0467</name>
</gene>
<evidence type="ECO:0000259" key="2">
    <source>
        <dbReference type="Pfam" id="PF14344"/>
    </source>
</evidence>
<feature type="transmembrane region" description="Helical" evidence="1">
    <location>
        <begin position="12"/>
        <end position="29"/>
    </location>
</feature>
<dbReference type="InterPro" id="IPR025510">
    <property type="entry name" value="DUF4397"/>
</dbReference>
<reference evidence="3 4" key="1">
    <citation type="submission" date="2019-03" db="EMBL/GenBank/DDBJ databases">
        <title>Genomic Encyclopedia of Archaeal and Bacterial Type Strains, Phase II (KMG-II): from individual species to whole genera.</title>
        <authorList>
            <person name="Goeker M."/>
        </authorList>
    </citation>
    <scope>NUCLEOTIDE SEQUENCE [LARGE SCALE GENOMIC DNA]</scope>
    <source>
        <strain evidence="3 4">DSM 19035</strain>
    </source>
</reference>
<organism evidence="3 4">
    <name type="scientific">Pedobacter metabolipauper</name>
    <dbReference type="NCBI Taxonomy" id="425513"/>
    <lineage>
        <taxon>Bacteria</taxon>
        <taxon>Pseudomonadati</taxon>
        <taxon>Bacteroidota</taxon>
        <taxon>Sphingobacteriia</taxon>
        <taxon>Sphingobacteriales</taxon>
        <taxon>Sphingobacteriaceae</taxon>
        <taxon>Pedobacter</taxon>
    </lineage>
</organism>
<dbReference type="Proteomes" id="UP000295620">
    <property type="component" value="Unassembled WGS sequence"/>
</dbReference>
<feature type="domain" description="DUF4397" evidence="2">
    <location>
        <begin position="43"/>
        <end position="157"/>
    </location>
</feature>
<dbReference type="PROSITE" id="PS51257">
    <property type="entry name" value="PROKAR_LIPOPROTEIN"/>
    <property type="match status" value="1"/>
</dbReference>